<dbReference type="Proteomes" id="UP000094112">
    <property type="component" value="Unassembled WGS sequence"/>
</dbReference>
<dbReference type="RefSeq" id="XP_019040732.1">
    <property type="nucleotide sequence ID" value="XM_019182698.1"/>
</dbReference>
<dbReference type="GeneID" id="30199944"/>
<dbReference type="GO" id="GO:0140662">
    <property type="term" value="F:ATP-dependent protein folding chaperone"/>
    <property type="evidence" value="ECO:0007669"/>
    <property type="project" value="InterPro"/>
</dbReference>
<dbReference type="GO" id="GO:0051082">
    <property type="term" value="F:unfolded protein binding"/>
    <property type="evidence" value="ECO:0007669"/>
    <property type="project" value="EnsemblFungi"/>
</dbReference>
<dbReference type="InterPro" id="IPR043129">
    <property type="entry name" value="ATPase_NBD"/>
</dbReference>
<evidence type="ECO:0000256" key="2">
    <source>
        <dbReference type="ARBA" id="ARBA00022824"/>
    </source>
</evidence>
<dbReference type="InterPro" id="IPR013126">
    <property type="entry name" value="Hsp_70_fam"/>
</dbReference>
<name>A0A1E3P7Y8_WICAA</name>
<dbReference type="GO" id="GO:0005524">
    <property type="term" value="F:ATP binding"/>
    <property type="evidence" value="ECO:0007669"/>
    <property type="project" value="UniProtKB-KW"/>
</dbReference>
<protein>
    <submittedName>
        <fullName evidence="7">Uncharacterized protein</fullName>
    </submittedName>
</protein>
<dbReference type="GO" id="GO:0030968">
    <property type="term" value="P:endoplasmic reticulum unfolded protein response"/>
    <property type="evidence" value="ECO:0007669"/>
    <property type="project" value="TreeGrafter"/>
</dbReference>
<proteinExistence type="predicted"/>
<dbReference type="Gene3D" id="3.30.30.30">
    <property type="match status" value="1"/>
</dbReference>
<feature type="region of interest" description="Disordered" evidence="5">
    <location>
        <begin position="538"/>
        <end position="561"/>
    </location>
</feature>
<dbReference type="OrthoDB" id="10262720at2759"/>
<evidence type="ECO:0000256" key="3">
    <source>
        <dbReference type="ARBA" id="ARBA00022840"/>
    </source>
</evidence>
<dbReference type="Gene3D" id="3.30.420.40">
    <property type="match status" value="2"/>
</dbReference>
<organism evidence="7 8">
    <name type="scientific">Wickerhamomyces anomalus (strain ATCC 58044 / CBS 1984 / NCYC 433 / NRRL Y-366-8)</name>
    <name type="common">Yeast</name>
    <name type="synonym">Hansenula anomala</name>
    <dbReference type="NCBI Taxonomy" id="683960"/>
    <lineage>
        <taxon>Eukaryota</taxon>
        <taxon>Fungi</taxon>
        <taxon>Dikarya</taxon>
        <taxon>Ascomycota</taxon>
        <taxon>Saccharomycotina</taxon>
        <taxon>Saccharomycetes</taxon>
        <taxon>Phaffomycetales</taxon>
        <taxon>Wickerhamomycetaceae</taxon>
        <taxon>Wickerhamomyces</taxon>
    </lineage>
</organism>
<keyword evidence="8" id="KW-1185">Reference proteome</keyword>
<feature type="chain" id="PRO_5009133731" evidence="6">
    <location>
        <begin position="19"/>
        <end position="887"/>
    </location>
</feature>
<dbReference type="InterPro" id="IPR029048">
    <property type="entry name" value="HSP70_C_sf"/>
</dbReference>
<feature type="compositionally biased region" description="Basic and acidic residues" evidence="5">
    <location>
        <begin position="549"/>
        <end position="561"/>
    </location>
</feature>
<dbReference type="InterPro" id="IPR029047">
    <property type="entry name" value="HSP70_peptide-bd_sf"/>
</dbReference>
<dbReference type="SUPFAM" id="SSF100934">
    <property type="entry name" value="Heat shock protein 70kD (HSP70), C-terminal subdomain"/>
    <property type="match status" value="1"/>
</dbReference>
<feature type="compositionally biased region" description="Low complexity" evidence="5">
    <location>
        <begin position="854"/>
        <end position="879"/>
    </location>
</feature>
<dbReference type="STRING" id="683960.A0A1E3P7Y8"/>
<evidence type="ECO:0000256" key="6">
    <source>
        <dbReference type="SAM" id="SignalP"/>
    </source>
</evidence>
<sequence length="887" mass="98799">MRIRNCLWLLSLISVAFSAILGIDFGQDFTKSALIAPGVPFEIVLSADSKRKEPSGLAFKQLGKDEVERLYGSATASHCTRFPSTCLLNLKPLLGKSVDDPEVQHYINSHPGVKIVPSKNNRATIAFDVNGHQYPIEEVIAMSFQNIVSRASTTLKEKVPGGYSQVNDVVITVPSYFTQSQRNALKDSAELAGLKVIGLVDDGLAIAINYATNREIANDKEYHIIYDMGAGSTTATLVSFTKNSTEPLAIEVEGYAHDDSLGGSLFTNAVAELIKNKFLESHPEIRTDKFSSNDRSLAKIFQAAEKAKLVLSANNDASVSIESLYDDIDLRTKITREEFEEHVSDISSRITKPIIDVLQAKLVDDAPVELKDINSVIYAGGSTRVPFVQKHLLSLIGEDLVSKTINADESAVVGATLRGVQISKMFKTKEMNVSEASVYNYEISVGDDAQEIVFSKGSSYNQIKEVELLNLFNKSEDFSINLYEDSKLYGHYDSLNVASMVEKLDFNSSECSSGFKIYGKFKLSESRIFTLESVQARCEGPSSNEEEEEKKGETKDDKETEQKVLKKISTLKVSIPTKLKYSSSRPLGTATKQELRTHLQALNAKDYQRKQRFEKLNELEAVLYKVRSYLEEDDVVEKGPKAIVDEASSKVSEFLEWLDYDSDGATTKEIKNKTSEIRSYYTKISDYLQQLAIPLDSEAFEALHKEGVTALNSVQDFMLTMGETAAGLLRNFTEAGLDFDKESRKLKLKTPSFSEADIEKASKELISTFEKVKEVYENPEELSEYTREELFELRNQALEKIEKVGLIKKNLESVHSQRLKELNSVLYRFYRAQRRAAAKAASKLKEEEEKSEAESTVSATDETTESSATTTTASGSEEPTSIDHDEL</sequence>
<dbReference type="GO" id="GO:0005788">
    <property type="term" value="C:endoplasmic reticulum lumen"/>
    <property type="evidence" value="ECO:0007669"/>
    <property type="project" value="EnsemblFungi"/>
</dbReference>
<gene>
    <name evidence="7" type="ORF">WICANDRAFT_52749</name>
</gene>
<keyword evidence="6" id="KW-0732">Signal</keyword>
<feature type="region of interest" description="Disordered" evidence="5">
    <location>
        <begin position="840"/>
        <end position="887"/>
    </location>
</feature>
<keyword evidence="4" id="KW-0143">Chaperone</keyword>
<evidence type="ECO:0000313" key="7">
    <source>
        <dbReference type="EMBL" id="ODQ61525.1"/>
    </source>
</evidence>
<reference evidence="7 8" key="1">
    <citation type="journal article" date="2016" name="Proc. Natl. Acad. Sci. U.S.A.">
        <title>Comparative genomics of biotechnologically important yeasts.</title>
        <authorList>
            <person name="Riley R."/>
            <person name="Haridas S."/>
            <person name="Wolfe K.H."/>
            <person name="Lopes M.R."/>
            <person name="Hittinger C.T."/>
            <person name="Goeker M."/>
            <person name="Salamov A.A."/>
            <person name="Wisecaver J.H."/>
            <person name="Long T.M."/>
            <person name="Calvey C.H."/>
            <person name="Aerts A.L."/>
            <person name="Barry K.W."/>
            <person name="Choi C."/>
            <person name="Clum A."/>
            <person name="Coughlan A.Y."/>
            <person name="Deshpande S."/>
            <person name="Douglass A.P."/>
            <person name="Hanson S.J."/>
            <person name="Klenk H.-P."/>
            <person name="LaButti K.M."/>
            <person name="Lapidus A."/>
            <person name="Lindquist E.A."/>
            <person name="Lipzen A.M."/>
            <person name="Meier-Kolthoff J.P."/>
            <person name="Ohm R.A."/>
            <person name="Otillar R.P."/>
            <person name="Pangilinan J.L."/>
            <person name="Peng Y."/>
            <person name="Rokas A."/>
            <person name="Rosa C.A."/>
            <person name="Scheuner C."/>
            <person name="Sibirny A.A."/>
            <person name="Slot J.C."/>
            <person name="Stielow J.B."/>
            <person name="Sun H."/>
            <person name="Kurtzman C.P."/>
            <person name="Blackwell M."/>
            <person name="Grigoriev I.V."/>
            <person name="Jeffries T.W."/>
        </authorList>
    </citation>
    <scope>NUCLEOTIDE SEQUENCE [LARGE SCALE GENOMIC DNA]</scope>
    <source>
        <strain evidence="8">ATCC 58044 / CBS 1984 / NCYC 433 / NRRL Y-366-8</strain>
    </source>
</reference>
<dbReference type="Gene3D" id="3.90.640.10">
    <property type="entry name" value="Actin, Chain A, domain 4"/>
    <property type="match status" value="1"/>
</dbReference>
<evidence type="ECO:0000313" key="8">
    <source>
        <dbReference type="Proteomes" id="UP000094112"/>
    </source>
</evidence>
<accession>A0A1E3P7Y8</accession>
<keyword evidence="3" id="KW-0067">ATP-binding</keyword>
<evidence type="ECO:0000256" key="4">
    <source>
        <dbReference type="ARBA" id="ARBA00023186"/>
    </source>
</evidence>
<dbReference type="GO" id="GO:0000774">
    <property type="term" value="F:adenyl-nucleotide exchange factor activity"/>
    <property type="evidence" value="ECO:0007669"/>
    <property type="project" value="EnsemblFungi"/>
</dbReference>
<dbReference type="Gene3D" id="1.20.1270.10">
    <property type="match status" value="1"/>
</dbReference>
<dbReference type="PANTHER" id="PTHR45639">
    <property type="entry name" value="HSC70CB, ISOFORM G-RELATED"/>
    <property type="match status" value="1"/>
</dbReference>
<dbReference type="PRINTS" id="PR00301">
    <property type="entry name" value="HEATSHOCK70"/>
</dbReference>
<dbReference type="Gene3D" id="2.60.34.10">
    <property type="entry name" value="Substrate Binding Domain Of DNAk, Chain A, domain 1"/>
    <property type="match status" value="1"/>
</dbReference>
<keyword evidence="1" id="KW-0547">Nucleotide-binding</keyword>
<dbReference type="PANTHER" id="PTHR45639:SF3">
    <property type="entry name" value="HYPOXIA UP-REGULATED PROTEIN 1"/>
    <property type="match status" value="1"/>
</dbReference>
<dbReference type="Pfam" id="PF00012">
    <property type="entry name" value="HSP70"/>
    <property type="match status" value="1"/>
</dbReference>
<dbReference type="EMBL" id="KV454209">
    <property type="protein sequence ID" value="ODQ61525.1"/>
    <property type="molecule type" value="Genomic_DNA"/>
</dbReference>
<dbReference type="SUPFAM" id="SSF53067">
    <property type="entry name" value="Actin-like ATPase domain"/>
    <property type="match status" value="2"/>
</dbReference>
<dbReference type="CDD" id="cd10230">
    <property type="entry name" value="ASKHA_NBD_HSP70_HYOU1"/>
    <property type="match status" value="1"/>
</dbReference>
<dbReference type="GO" id="GO:0034663">
    <property type="term" value="C:endoplasmic reticulum chaperone complex"/>
    <property type="evidence" value="ECO:0007669"/>
    <property type="project" value="TreeGrafter"/>
</dbReference>
<evidence type="ECO:0000256" key="5">
    <source>
        <dbReference type="SAM" id="MobiDB-lite"/>
    </source>
</evidence>
<feature type="signal peptide" evidence="6">
    <location>
        <begin position="1"/>
        <end position="18"/>
    </location>
</feature>
<keyword evidence="2" id="KW-0256">Endoplasmic reticulum</keyword>
<evidence type="ECO:0000256" key="1">
    <source>
        <dbReference type="ARBA" id="ARBA00022741"/>
    </source>
</evidence>
<dbReference type="AlphaFoldDB" id="A0A1E3P7Y8"/>
<dbReference type="GO" id="GO:0031204">
    <property type="term" value="P:post-translational protein targeting to membrane, translocation"/>
    <property type="evidence" value="ECO:0007669"/>
    <property type="project" value="EnsemblFungi"/>
</dbReference>